<keyword evidence="6" id="KW-0206">Cytoskeleton</keyword>
<dbReference type="GO" id="GO:0005874">
    <property type="term" value="C:microtubule"/>
    <property type="evidence" value="ECO:0007669"/>
    <property type="project" value="UniProtKB-KW"/>
</dbReference>
<dbReference type="GO" id="GO:0047496">
    <property type="term" value="P:vesicle transport along microtubule"/>
    <property type="evidence" value="ECO:0007669"/>
    <property type="project" value="TreeGrafter"/>
</dbReference>
<comment type="subcellular location">
    <subcellularLocation>
        <location evidence="1">Cytoplasm</location>
        <location evidence="1">Cytoskeleton</location>
    </subcellularLocation>
</comment>
<evidence type="ECO:0000256" key="8">
    <source>
        <dbReference type="SAM" id="MobiDB-lite"/>
    </source>
</evidence>
<feature type="compositionally biased region" description="Pro residues" evidence="8">
    <location>
        <begin position="66"/>
        <end position="78"/>
    </location>
</feature>
<feature type="compositionally biased region" description="Low complexity" evidence="8">
    <location>
        <begin position="606"/>
        <end position="621"/>
    </location>
</feature>
<dbReference type="GO" id="GO:0007020">
    <property type="term" value="P:microtubule nucleation"/>
    <property type="evidence" value="ECO:0007669"/>
    <property type="project" value="TreeGrafter"/>
</dbReference>
<feature type="compositionally biased region" description="Polar residues" evidence="8">
    <location>
        <begin position="321"/>
        <end position="341"/>
    </location>
</feature>
<dbReference type="OrthoDB" id="5877028at2759"/>
<evidence type="ECO:0000256" key="6">
    <source>
        <dbReference type="ARBA" id="ARBA00023212"/>
    </source>
</evidence>
<dbReference type="InterPro" id="IPR006964">
    <property type="entry name" value="NUDE_dom"/>
</dbReference>
<evidence type="ECO:0000313" key="11">
    <source>
        <dbReference type="Proteomes" id="UP000288168"/>
    </source>
</evidence>
<keyword evidence="4" id="KW-0493">Microtubule</keyword>
<proteinExistence type="inferred from homology"/>
<dbReference type="STRING" id="1325734.A0A428PIJ4"/>
<feature type="compositionally biased region" description="Polar residues" evidence="8">
    <location>
        <begin position="444"/>
        <end position="458"/>
    </location>
</feature>
<dbReference type="Pfam" id="PF04880">
    <property type="entry name" value="NUDE_C"/>
    <property type="match status" value="1"/>
</dbReference>
<evidence type="ECO:0000256" key="1">
    <source>
        <dbReference type="ARBA" id="ARBA00004245"/>
    </source>
</evidence>
<keyword evidence="3" id="KW-0963">Cytoplasm</keyword>
<dbReference type="GO" id="GO:0005871">
    <property type="term" value="C:kinesin complex"/>
    <property type="evidence" value="ECO:0007669"/>
    <property type="project" value="TreeGrafter"/>
</dbReference>
<feature type="domain" description="NUDE" evidence="9">
    <location>
        <begin position="241"/>
        <end position="415"/>
    </location>
</feature>
<feature type="coiled-coil region" evidence="7">
    <location>
        <begin position="122"/>
        <end position="304"/>
    </location>
</feature>
<feature type="compositionally biased region" description="Polar residues" evidence="8">
    <location>
        <begin position="477"/>
        <end position="500"/>
    </location>
</feature>
<dbReference type="EMBL" id="NKCI01000129">
    <property type="protein sequence ID" value="RSL52892.1"/>
    <property type="molecule type" value="Genomic_DNA"/>
</dbReference>
<feature type="compositionally biased region" description="Low complexity" evidence="8">
    <location>
        <begin position="558"/>
        <end position="579"/>
    </location>
</feature>
<evidence type="ECO:0000256" key="5">
    <source>
        <dbReference type="ARBA" id="ARBA00023054"/>
    </source>
</evidence>
<evidence type="ECO:0000256" key="3">
    <source>
        <dbReference type="ARBA" id="ARBA00022490"/>
    </source>
</evidence>
<dbReference type="PANTHER" id="PTHR10921:SF1">
    <property type="entry name" value="NUCLEAR DISTRIBUTION PROTEIN NUDE HOMOLOG"/>
    <property type="match status" value="1"/>
</dbReference>
<gene>
    <name evidence="10" type="ORF">CEP54_010683</name>
</gene>
<evidence type="ECO:0000313" key="10">
    <source>
        <dbReference type="EMBL" id="RSL52892.1"/>
    </source>
</evidence>
<dbReference type="GO" id="GO:0007059">
    <property type="term" value="P:chromosome segregation"/>
    <property type="evidence" value="ECO:0007669"/>
    <property type="project" value="TreeGrafter"/>
</dbReference>
<dbReference type="Proteomes" id="UP000288168">
    <property type="component" value="Unassembled WGS sequence"/>
</dbReference>
<sequence>MANMQVSVTPRYAPGEPLDKVRSKLVYCERTTCLVAAQRKDTVCTQRDDVFVPSFFLFDHPILSPQPQPPTASSPPTPYFGSLPVPEPNHTHANPIEPNHLDTRSLLSVMASEPPSSPPGAEATAEDTLNWYKAQYEQLESELAEFRESSKELEQELEKDIERAEKQERILQEKAETLGFEVEEWKRKYRESKTEASASQNALEKEITTLRDSNRTLQLKLRDIEVANDDFERQARNTTSSLEDMESKYNQAIERAVMMEEEIKIGEQEREQLRIESQRLREELGDLKIEAELLQDKIKKQESRHLSTISTDLSVLESPTFDHTGSPGSTASSPLITTPPESKSPIPDGDTLSELPDPPSPPMSDVSAPLPKVASTRTPAVSRNGRSRLPSSSDNSITPKPRAKPPTKTTRAPGSRISTGGTTTMRTPANRAVGPRSASHKLPASNSLTHIRTLTAQMQRLEARVHSARSKLPGPTRTPTRASPRSSVYGVSNVPSTVTIRSRKRTVGSTASSVAGDDTTPTNSQNSGTSKGSHMPRLSTSGVSRLSFGPLPNRGGPESEISRPSSRASVSSYARPPSRTAGDMIPRPVSRTSLTGTRTPMGRPRSSLSGSIHGHSASISHLDLEEEDETEFRTPSRRGTYSKLDPDGGMSGIPAPGSGIPMPATRRQSGGRRTSNGPMRSSISAGHRKLSDLGETY</sequence>
<dbReference type="GO" id="GO:0008017">
    <property type="term" value="F:microtubule binding"/>
    <property type="evidence" value="ECO:0007669"/>
    <property type="project" value="InterPro"/>
</dbReference>
<evidence type="ECO:0000259" key="9">
    <source>
        <dbReference type="Pfam" id="PF04880"/>
    </source>
</evidence>
<dbReference type="PANTHER" id="PTHR10921">
    <property type="entry name" value="NUCLEAR DISTRIBUTION PROTEIN NUDE HOMOLOG 1"/>
    <property type="match status" value="1"/>
</dbReference>
<evidence type="ECO:0000256" key="2">
    <source>
        <dbReference type="ARBA" id="ARBA00007429"/>
    </source>
</evidence>
<dbReference type="GO" id="GO:0051642">
    <property type="term" value="P:centrosome localization"/>
    <property type="evidence" value="ECO:0007669"/>
    <property type="project" value="TreeGrafter"/>
</dbReference>
<protein>
    <submittedName>
        <fullName evidence="10">Nuclear distribution protein nudE 1</fullName>
    </submittedName>
</protein>
<feature type="compositionally biased region" description="Polar residues" evidence="8">
    <location>
        <begin position="666"/>
        <end position="684"/>
    </location>
</feature>
<dbReference type="AlphaFoldDB" id="A0A428PIJ4"/>
<feature type="region of interest" description="Disordered" evidence="8">
    <location>
        <begin position="317"/>
        <end position="697"/>
    </location>
</feature>
<keyword evidence="5 7" id="KW-0175">Coiled coil</keyword>
<reference evidence="10 11" key="1">
    <citation type="submission" date="2017-06" db="EMBL/GenBank/DDBJ databases">
        <title>Comparative genomic analysis of Ambrosia Fusariam Clade fungi.</title>
        <authorList>
            <person name="Stajich J.E."/>
            <person name="Carrillo J."/>
            <person name="Kijimoto T."/>
            <person name="Eskalen A."/>
            <person name="O'Donnell K."/>
            <person name="Kasson M."/>
        </authorList>
    </citation>
    <scope>NUCLEOTIDE SEQUENCE [LARGE SCALE GENOMIC DNA]</scope>
    <source>
        <strain evidence="10 11">NRRL62584</strain>
    </source>
</reference>
<comment type="similarity">
    <text evidence="2">Belongs to the nudE family.</text>
</comment>
<feature type="compositionally biased region" description="Polar residues" evidence="8">
    <location>
        <begin position="416"/>
        <end position="427"/>
    </location>
</feature>
<dbReference type="GO" id="GO:0000776">
    <property type="term" value="C:kinetochore"/>
    <property type="evidence" value="ECO:0007669"/>
    <property type="project" value="TreeGrafter"/>
</dbReference>
<evidence type="ECO:0000256" key="4">
    <source>
        <dbReference type="ARBA" id="ARBA00022701"/>
    </source>
</evidence>
<dbReference type="GO" id="GO:0000132">
    <property type="term" value="P:establishment of mitotic spindle orientation"/>
    <property type="evidence" value="ECO:0007669"/>
    <property type="project" value="TreeGrafter"/>
</dbReference>
<accession>A0A428PIJ4</accession>
<feature type="region of interest" description="Disordered" evidence="8">
    <location>
        <begin position="66"/>
        <end position="95"/>
    </location>
</feature>
<name>A0A428PIJ4_9HYPO</name>
<dbReference type="InterPro" id="IPR033494">
    <property type="entry name" value="NUDE"/>
</dbReference>
<feature type="compositionally biased region" description="Polar residues" evidence="8">
    <location>
        <begin position="507"/>
        <end position="544"/>
    </location>
</feature>
<comment type="caution">
    <text evidence="10">The sequence shown here is derived from an EMBL/GenBank/DDBJ whole genome shotgun (WGS) entry which is preliminary data.</text>
</comment>
<dbReference type="Gene3D" id="6.10.250.1080">
    <property type="match status" value="1"/>
</dbReference>
<keyword evidence="11" id="KW-1185">Reference proteome</keyword>
<evidence type="ECO:0000256" key="7">
    <source>
        <dbReference type="SAM" id="Coils"/>
    </source>
</evidence>
<organism evidence="10 11">
    <name type="scientific">Fusarium duplospermum</name>
    <dbReference type="NCBI Taxonomy" id="1325734"/>
    <lineage>
        <taxon>Eukaryota</taxon>
        <taxon>Fungi</taxon>
        <taxon>Dikarya</taxon>
        <taxon>Ascomycota</taxon>
        <taxon>Pezizomycotina</taxon>
        <taxon>Sordariomycetes</taxon>
        <taxon>Hypocreomycetidae</taxon>
        <taxon>Hypocreales</taxon>
        <taxon>Nectriaceae</taxon>
        <taxon>Fusarium</taxon>
        <taxon>Fusarium solani species complex</taxon>
    </lineage>
</organism>